<dbReference type="PRINTS" id="PR00039">
    <property type="entry name" value="HTHLYSR"/>
</dbReference>
<dbReference type="SUPFAM" id="SSF53850">
    <property type="entry name" value="Periplasmic binding protein-like II"/>
    <property type="match status" value="1"/>
</dbReference>
<reference evidence="6 7" key="1">
    <citation type="submission" date="2017-05" db="EMBL/GenBank/DDBJ databases">
        <title>Complete and WGS of Bordetella genogroups.</title>
        <authorList>
            <person name="Spilker T."/>
            <person name="LiPuma J."/>
        </authorList>
    </citation>
    <scope>NUCLEOTIDE SEQUENCE [LARGE SCALE GENOMIC DNA]</scope>
    <source>
        <strain evidence="6 7">AU19157</strain>
    </source>
</reference>
<keyword evidence="2" id="KW-0805">Transcription regulation</keyword>
<evidence type="ECO:0000313" key="6">
    <source>
        <dbReference type="EMBL" id="ARP82887.1"/>
    </source>
</evidence>
<dbReference type="InterPro" id="IPR036388">
    <property type="entry name" value="WH-like_DNA-bd_sf"/>
</dbReference>
<organism evidence="6 7">
    <name type="scientific">Bordetella genomosp. 8</name>
    <dbReference type="NCBI Taxonomy" id="1416806"/>
    <lineage>
        <taxon>Bacteria</taxon>
        <taxon>Pseudomonadati</taxon>
        <taxon>Pseudomonadota</taxon>
        <taxon>Betaproteobacteria</taxon>
        <taxon>Burkholderiales</taxon>
        <taxon>Alcaligenaceae</taxon>
        <taxon>Bordetella</taxon>
    </lineage>
</organism>
<dbReference type="InterPro" id="IPR036390">
    <property type="entry name" value="WH_DNA-bd_sf"/>
</dbReference>
<dbReference type="Gene3D" id="3.40.190.290">
    <property type="match status" value="1"/>
</dbReference>
<dbReference type="GO" id="GO:0000976">
    <property type="term" value="F:transcription cis-regulatory region binding"/>
    <property type="evidence" value="ECO:0007669"/>
    <property type="project" value="TreeGrafter"/>
</dbReference>
<dbReference type="InterPro" id="IPR000847">
    <property type="entry name" value="LysR_HTH_N"/>
</dbReference>
<dbReference type="FunFam" id="1.10.10.10:FF:000001">
    <property type="entry name" value="LysR family transcriptional regulator"/>
    <property type="match status" value="1"/>
</dbReference>
<comment type="similarity">
    <text evidence="1">Belongs to the LysR transcriptional regulatory family.</text>
</comment>
<dbReference type="Gene3D" id="1.10.10.10">
    <property type="entry name" value="Winged helix-like DNA-binding domain superfamily/Winged helix DNA-binding domain"/>
    <property type="match status" value="1"/>
</dbReference>
<name>A0A1W6YPA0_9BORD</name>
<evidence type="ECO:0000313" key="7">
    <source>
        <dbReference type="Proteomes" id="UP000194151"/>
    </source>
</evidence>
<dbReference type="Proteomes" id="UP000194151">
    <property type="component" value="Chromosome"/>
</dbReference>
<evidence type="ECO:0000256" key="3">
    <source>
        <dbReference type="ARBA" id="ARBA00023125"/>
    </source>
</evidence>
<dbReference type="PROSITE" id="PS50931">
    <property type="entry name" value="HTH_LYSR"/>
    <property type="match status" value="1"/>
</dbReference>
<dbReference type="AlphaFoldDB" id="A0A1W6YPA0"/>
<sequence length="328" mass="36674">MQAAKPVDMQNLQIFVAAAEERNMSNAARRLGITQSAVSQSIRQLEEQFGVVLFNRERRPLSLTAAGLALRNRSQALLADASRLKAMVIEASRGIKPDLRVGLVDSFASTFGASFIRELLDQSSTLSVRSGLSPYHGEALLARDFDIILTTDAMDDFDNLSRRRLMSEQFLVITAKSYPGELNNIRDLNKLAQSLPIVRFNRQSHLGMQVDRFLRRIDARVPHRLELDEADTVASIVAAGIGWAITTPLCLLQGEGHAKSLRLHFLGGNPGTRSLYLLGRRNEYEQTFSQCYRIARDLLTAELPKRLDAIHPRLQELVSIDDEQHSPD</sequence>
<keyword evidence="3" id="KW-0238">DNA-binding</keyword>
<dbReference type="GO" id="GO:0003700">
    <property type="term" value="F:DNA-binding transcription factor activity"/>
    <property type="evidence" value="ECO:0007669"/>
    <property type="project" value="InterPro"/>
</dbReference>
<dbReference type="OrthoDB" id="6113677at2"/>
<dbReference type="PANTHER" id="PTHR30126:SF40">
    <property type="entry name" value="HTH-TYPE TRANSCRIPTIONAL REGULATOR GLTR"/>
    <property type="match status" value="1"/>
</dbReference>
<dbReference type="CDD" id="cd05466">
    <property type="entry name" value="PBP2_LTTR_substrate"/>
    <property type="match status" value="1"/>
</dbReference>
<keyword evidence="7" id="KW-1185">Reference proteome</keyword>
<evidence type="ECO:0000256" key="2">
    <source>
        <dbReference type="ARBA" id="ARBA00023015"/>
    </source>
</evidence>
<dbReference type="KEGG" id="bgv:CAL12_20100"/>
<dbReference type="RefSeq" id="WP_086066241.1">
    <property type="nucleotide sequence ID" value="NZ_CP021108.1"/>
</dbReference>
<dbReference type="SUPFAM" id="SSF46785">
    <property type="entry name" value="Winged helix' DNA-binding domain"/>
    <property type="match status" value="1"/>
</dbReference>
<dbReference type="PANTHER" id="PTHR30126">
    <property type="entry name" value="HTH-TYPE TRANSCRIPTIONAL REGULATOR"/>
    <property type="match status" value="1"/>
</dbReference>
<proteinExistence type="inferred from homology"/>
<accession>A0A1W6YPA0</accession>
<dbReference type="Pfam" id="PF00126">
    <property type="entry name" value="HTH_1"/>
    <property type="match status" value="1"/>
</dbReference>
<dbReference type="InterPro" id="IPR005119">
    <property type="entry name" value="LysR_subst-bd"/>
</dbReference>
<evidence type="ECO:0000259" key="5">
    <source>
        <dbReference type="PROSITE" id="PS50931"/>
    </source>
</evidence>
<evidence type="ECO:0000256" key="4">
    <source>
        <dbReference type="ARBA" id="ARBA00023163"/>
    </source>
</evidence>
<feature type="domain" description="HTH lysR-type" evidence="5">
    <location>
        <begin position="7"/>
        <end position="64"/>
    </location>
</feature>
<protein>
    <recommendedName>
        <fullName evidence="5">HTH lysR-type domain-containing protein</fullName>
    </recommendedName>
</protein>
<dbReference type="EMBL" id="CP021108">
    <property type="protein sequence ID" value="ARP82887.1"/>
    <property type="molecule type" value="Genomic_DNA"/>
</dbReference>
<keyword evidence="4" id="KW-0804">Transcription</keyword>
<dbReference type="STRING" id="1416806.CAL12_20100"/>
<evidence type="ECO:0000256" key="1">
    <source>
        <dbReference type="ARBA" id="ARBA00009437"/>
    </source>
</evidence>
<dbReference type="Pfam" id="PF03466">
    <property type="entry name" value="LysR_substrate"/>
    <property type="match status" value="1"/>
</dbReference>
<gene>
    <name evidence="6" type="ORF">CAL12_20100</name>
</gene>